<dbReference type="PROSITE" id="PS51272">
    <property type="entry name" value="SLH"/>
    <property type="match status" value="2"/>
</dbReference>
<name>A0A9X6YMZ9_BACCE</name>
<gene>
    <name evidence="4" type="ORF">CN553_08225</name>
</gene>
<feature type="domain" description="SLH" evidence="3">
    <location>
        <begin position="149"/>
        <end position="212"/>
    </location>
</feature>
<dbReference type="PANTHER" id="PTHR43308">
    <property type="entry name" value="OUTER MEMBRANE PROTEIN ALPHA-RELATED"/>
    <property type="match status" value="1"/>
</dbReference>
<protein>
    <submittedName>
        <fullName evidence="4">S-layer protein</fullName>
    </submittedName>
</protein>
<dbReference type="AlphaFoldDB" id="A0A9X6YMZ9"/>
<keyword evidence="1 2" id="KW-0732">Signal</keyword>
<feature type="signal peptide" evidence="2">
    <location>
        <begin position="1"/>
        <end position="26"/>
    </location>
</feature>
<dbReference type="InterPro" id="IPR051465">
    <property type="entry name" value="Cell_Envelope_Struct_Comp"/>
</dbReference>
<dbReference type="InterPro" id="IPR001119">
    <property type="entry name" value="SLH_dom"/>
</dbReference>
<dbReference type="Proteomes" id="UP000220691">
    <property type="component" value="Unassembled WGS sequence"/>
</dbReference>
<dbReference type="SUPFAM" id="SSF69360">
    <property type="entry name" value="Cell wall binding repeat"/>
    <property type="match status" value="1"/>
</dbReference>
<evidence type="ECO:0000259" key="3">
    <source>
        <dbReference type="PROSITE" id="PS51272"/>
    </source>
</evidence>
<feature type="domain" description="SLH" evidence="3">
    <location>
        <begin position="33"/>
        <end position="96"/>
    </location>
</feature>
<sequence length="942" mass="106222">MNTIKKLFLSSVICILLFSTVGTAYAEQNGQVNSSSFIDVPKTHWAYKEMMYMAENKIITGYGNGYFGATDPIIREHLAAFLYRYLKPQDSTNNPFVDIGDSNFKKEILALTARGIFSVNVEKQFNPKNNMTRAEMAAVLVRTFDLKPKGNFDFTDMKGHWANEYVKILAGNRITNGTGDGNFNPNGLVTREQFSVFLYRTIMATSSIKNNESVGWVVDGEKKYYYDKPGVKHTGLLRSGDDTYLFDKNGNLASGWNTVDGKDYYFDTVSGAAQKGWFSQTTHWYYADDNGVIQKGDVTYKGKQFQFDRTGKMVKGWITIQSLDQNIYKSRTVVRGFDPIKVRKDEILEVVGEDGPLWFKVNYNGQTYVVQKLFAVVFDQSLSNKIDTIRQDIDDLKKSTELVKKYSERYKKAKETKNDDAALVESSELAQSVSQLLTTLKKSELKNTVDKIYEKEADPAVREKYNSTIATLEMMNQDFGKIHKLMLLKDSIMVIDKANQDSGNIIQQIQQGKYLVQQDKANLQNYVNGLTDYKNSMTAYKKQMLEWFVDTADAGTDAMIMFMDMTTAYSLSINKVFIEPAEKWVGTLPKGEIEKFADGVRDYGQQLTAMQEGFKNRLPEYKQMASDLRVVNQSFHKFGDSVQKAGASLHKQAVMADGLINSVSTHVAEAQQAFPTLHTDIMSGLDAANNMMDSANKISGYKIDTSNVVKNVGNMDGLTTRLKDFGVPPEKMKEYLEEQKRTNELGSMSLDFFPIVGQIKQGLQLINGREFFTEREYGPDDYVWGTVSTLVGGSPKVVGRVFGKYGELEQKAKDLGKVSKVTEEIGWSMPRGGGVIDGRKYSEHALERMAPDTVQVRAELTKRARERAERKGYTFGSDKYMEELKKVDPRGMTPNVVEDIIKTGTRKPGDNPGTWKYVRDEGYVVINDKGDVITVVPAKKKE</sequence>
<dbReference type="RefSeq" id="WP_098126189.1">
    <property type="nucleotide sequence ID" value="NZ_NUAN01000048.1"/>
</dbReference>
<dbReference type="PANTHER" id="PTHR43308:SF1">
    <property type="entry name" value="OUTER MEMBRANE PROTEIN ALPHA"/>
    <property type="match status" value="1"/>
</dbReference>
<evidence type="ECO:0000256" key="2">
    <source>
        <dbReference type="SAM" id="SignalP"/>
    </source>
</evidence>
<reference evidence="4 5" key="1">
    <citation type="submission" date="2017-09" db="EMBL/GenBank/DDBJ databases">
        <title>Large-scale bioinformatics analysis of Bacillus genomes uncovers conserved roles of natural products in bacterial physiology.</title>
        <authorList>
            <consortium name="Agbiome Team Llc"/>
            <person name="Bleich R.M."/>
            <person name="Kirk G.J."/>
            <person name="Santa Maria K.C."/>
            <person name="Allen S.E."/>
            <person name="Farag S."/>
            <person name="Shank E.A."/>
            <person name="Bowers A."/>
        </authorList>
    </citation>
    <scope>NUCLEOTIDE SEQUENCE [LARGE SCALE GENOMIC DNA]</scope>
    <source>
        <strain evidence="4 5">AFS027647</strain>
    </source>
</reference>
<organism evidence="4 5">
    <name type="scientific">Bacillus cereus</name>
    <dbReference type="NCBI Taxonomy" id="1396"/>
    <lineage>
        <taxon>Bacteria</taxon>
        <taxon>Bacillati</taxon>
        <taxon>Bacillota</taxon>
        <taxon>Bacilli</taxon>
        <taxon>Bacillales</taxon>
        <taxon>Bacillaceae</taxon>
        <taxon>Bacillus</taxon>
        <taxon>Bacillus cereus group</taxon>
    </lineage>
</organism>
<proteinExistence type="predicted"/>
<comment type="caution">
    <text evidence="4">The sequence shown here is derived from an EMBL/GenBank/DDBJ whole genome shotgun (WGS) entry which is preliminary data.</text>
</comment>
<accession>A0A9X6YMZ9</accession>
<dbReference type="Pfam" id="PF00395">
    <property type="entry name" value="SLH"/>
    <property type="match status" value="3"/>
</dbReference>
<evidence type="ECO:0000256" key="1">
    <source>
        <dbReference type="ARBA" id="ARBA00022729"/>
    </source>
</evidence>
<evidence type="ECO:0000313" key="5">
    <source>
        <dbReference type="Proteomes" id="UP000220691"/>
    </source>
</evidence>
<evidence type="ECO:0000313" key="4">
    <source>
        <dbReference type="EMBL" id="PEO00016.1"/>
    </source>
</evidence>
<dbReference type="Gene3D" id="2.10.270.10">
    <property type="entry name" value="Cholin Binding"/>
    <property type="match status" value="2"/>
</dbReference>
<dbReference type="EMBL" id="NUAN01000048">
    <property type="protein sequence ID" value="PEO00016.1"/>
    <property type="molecule type" value="Genomic_DNA"/>
</dbReference>
<feature type="chain" id="PRO_5040964517" evidence="2">
    <location>
        <begin position="27"/>
        <end position="942"/>
    </location>
</feature>